<evidence type="ECO:0000256" key="1">
    <source>
        <dbReference type="SAM" id="SignalP"/>
    </source>
</evidence>
<dbReference type="PANTHER" id="PTHR37835">
    <property type="entry name" value="ALPHA-CLOSTRIPAIN"/>
    <property type="match status" value="1"/>
</dbReference>
<dbReference type="PANTHER" id="PTHR37835:SF1">
    <property type="entry name" value="ALPHA-CLOSTRIPAIN"/>
    <property type="match status" value="1"/>
</dbReference>
<dbReference type="Pfam" id="PF03415">
    <property type="entry name" value="Peptidase_C11"/>
    <property type="match status" value="1"/>
</dbReference>
<protein>
    <submittedName>
        <fullName evidence="2">Peptidase C11 clostripain</fullName>
    </submittedName>
</protein>
<dbReference type="Gene3D" id="3.40.50.11970">
    <property type="match status" value="1"/>
</dbReference>
<feature type="chain" id="PRO_5017041339" evidence="1">
    <location>
        <begin position="24"/>
        <end position="978"/>
    </location>
</feature>
<dbReference type="InterPro" id="IPR005077">
    <property type="entry name" value="Peptidase_C11"/>
</dbReference>
<reference evidence="2 3" key="1">
    <citation type="submission" date="2018-05" db="EMBL/GenBank/DDBJ databases">
        <title>A metagenomic window into the 2 km-deep terrestrial subsurface aquifer revealed taxonomically and functionally diverse microbial community comprising novel uncultured bacterial lineages.</title>
        <authorList>
            <person name="Kadnikov V.V."/>
            <person name="Mardanov A.V."/>
            <person name="Beletsky A.V."/>
            <person name="Banks D."/>
            <person name="Pimenov N.V."/>
            <person name="Frank Y.A."/>
            <person name="Karnachuk O.V."/>
            <person name="Ravin N.V."/>
        </authorList>
    </citation>
    <scope>NUCLEOTIDE SEQUENCE [LARGE SCALE GENOMIC DNA]</scope>
    <source>
        <strain evidence="2">BY5</strain>
    </source>
</reference>
<gene>
    <name evidence="2" type="ORF">OZSIB_3371</name>
</gene>
<accession>A0A367ZR19</accession>
<keyword evidence="1" id="KW-0732">Signal</keyword>
<evidence type="ECO:0000313" key="3">
    <source>
        <dbReference type="Proteomes" id="UP000252355"/>
    </source>
</evidence>
<proteinExistence type="predicted"/>
<dbReference type="Proteomes" id="UP000252355">
    <property type="component" value="Unassembled WGS sequence"/>
</dbReference>
<dbReference type="AlphaFoldDB" id="A0A367ZR19"/>
<name>A0A367ZR19_9BACT</name>
<feature type="signal peptide" evidence="1">
    <location>
        <begin position="1"/>
        <end position="23"/>
    </location>
</feature>
<sequence length="978" mass="107782">MSPRIIRRLSGLLMFLAGLLLTAGPLASAPATDPAAGGGTTADLAGLTAQILEVQLKKVTLNWLADPRSKALLNDLLKTFPDPLKKNFRANITGAYRKVLLGNFDAKLAELNQDLARLAGVSAELTTALLETVEATPFPLGAGFAPSLKRIDEILAFQMAQRGAEERGGATAAALHERVQKLRQRLESEADRDPYPAVQALYAKKELREIPIWWYDDAQHDVGYITQGEQPAAPGTRGRKKWTVLVFLNADNDLEASGLADLNEMEQIGSDEHLNIVVQIDRQKGARGDTIADGNWIGTRRYEVVKDRTKKIASKLVMNLGERDMGDRKELAGFLQWGVETYPADRYVVVIWNHGAGWKGISSDDDSGRMMSVPDVLWACRQALPSLAKVNPRHPKFDIIDFDACLMGMLEVAYELRDVTDFLLASEETEPGQGMPYQDTLRPLKDDPTITPRQLAKAMISAYVKSYATGGSQTTRRIKGASVTKAAYDLSRIEPLADLVGRLGASLSTNHAAYTRMLVDEYGVFARIRRYNDDSFVDLHDFVQKLLTIERLPAETRTIGEAIIALLGYPRLEDRLAQPIVIARRSPGLVIWGYNGWKTPPKEIRPPKTTIYHSRFCATPLTGPDDQGEYTCRIGPFTTVVDPVAKQREFVREINFYILTPDGKKGPDLTARTGREYTLVTQFPAHSPLVAEGHTQGMGNSYGISIYYPYCLEFRTAYKTLQFAKDTAWDEFISRIPKYEASSNLLLTGGMVEDIPSLLPVLKACKTLGLRPDILWDPKVFGYRFPEILAHYRNGVVLTDSVSVNSFGQVAPSADDLIGYLEAGGRVLIAAQSIEQQNTNTRLLEEFFKFRYIEDDKELPPMTFTDATGKSRPILLNGEESVPTARDVTIMECAPPAELFVKTADGRGAGIAIAQAGAGEAPYRGVFLGFRFEAITGEDTRAQLLAAALRFLDPALVPAPRPAARPTPTPVPTPAIEP</sequence>
<comment type="caution">
    <text evidence="2">The sequence shown here is derived from an EMBL/GenBank/DDBJ whole genome shotgun (WGS) entry which is preliminary data.</text>
</comment>
<organism evidence="2 3">
    <name type="scientific">Candidatus Ozemobacter sibiricus</name>
    <dbReference type="NCBI Taxonomy" id="2268124"/>
    <lineage>
        <taxon>Bacteria</taxon>
        <taxon>Candidatus Ozemobacteria</taxon>
        <taxon>Candidatus Ozemobacterales</taxon>
        <taxon>Candidatus Ozemobacteraceae</taxon>
        <taxon>Candidatus Ozemobacter</taxon>
    </lineage>
</organism>
<evidence type="ECO:0000313" key="2">
    <source>
        <dbReference type="EMBL" id="RCK80189.1"/>
    </source>
</evidence>
<dbReference type="EMBL" id="QOQW01000007">
    <property type="protein sequence ID" value="RCK80189.1"/>
    <property type="molecule type" value="Genomic_DNA"/>
</dbReference>